<dbReference type="RefSeq" id="WP_150022624.1">
    <property type="nucleotide sequence ID" value="NZ_VWOJ01000002.1"/>
</dbReference>
<comment type="caution">
    <text evidence="2">The sequence shown here is derived from an EMBL/GenBank/DDBJ whole genome shotgun (WGS) entry which is preliminary data.</text>
</comment>
<evidence type="ECO:0000313" key="2">
    <source>
        <dbReference type="EMBL" id="KAA5803356.1"/>
    </source>
</evidence>
<proteinExistence type="predicted"/>
<feature type="chain" id="PRO_5024367328" evidence="1">
    <location>
        <begin position="18"/>
        <end position="105"/>
    </location>
</feature>
<feature type="signal peptide" evidence="1">
    <location>
        <begin position="1"/>
        <end position="17"/>
    </location>
</feature>
<reference evidence="2 3" key="1">
    <citation type="submission" date="2019-09" db="EMBL/GenBank/DDBJ databases">
        <authorList>
            <person name="Kevbrin V."/>
            <person name="Grouzdev D.S."/>
        </authorList>
    </citation>
    <scope>NUCLEOTIDE SEQUENCE [LARGE SCALE GENOMIC DNA]</scope>
    <source>
        <strain evidence="2 3">G-192</strain>
    </source>
</reference>
<accession>A0A5M6ZF33</accession>
<dbReference type="Proteomes" id="UP000325122">
    <property type="component" value="Unassembled WGS sequence"/>
</dbReference>
<keyword evidence="3" id="KW-1185">Reference proteome</keyword>
<dbReference type="AlphaFoldDB" id="A0A5M6ZF33"/>
<sequence>MLSTVLASIMLSSANPAVDALTEHALQVDTGALTYIVFFEADGAYTTSIGAGGTWEINDDGEFCVSSATGDANCQPLMEDLSLGDSWEGENAAGEPVTFTLIARE</sequence>
<evidence type="ECO:0000313" key="3">
    <source>
        <dbReference type="Proteomes" id="UP000325122"/>
    </source>
</evidence>
<name>A0A5M6ZF33_9PROT</name>
<organism evidence="2 3">
    <name type="scientific">Alkalicaulis satelles</name>
    <dbReference type="NCBI Taxonomy" id="2609175"/>
    <lineage>
        <taxon>Bacteria</taxon>
        <taxon>Pseudomonadati</taxon>
        <taxon>Pseudomonadota</taxon>
        <taxon>Alphaproteobacteria</taxon>
        <taxon>Maricaulales</taxon>
        <taxon>Maricaulaceae</taxon>
        <taxon>Alkalicaulis</taxon>
    </lineage>
</organism>
<protein>
    <submittedName>
        <fullName evidence="2">Uncharacterized protein</fullName>
    </submittedName>
</protein>
<dbReference type="EMBL" id="VWOJ01000002">
    <property type="protein sequence ID" value="KAA5803356.1"/>
    <property type="molecule type" value="Genomic_DNA"/>
</dbReference>
<evidence type="ECO:0000256" key="1">
    <source>
        <dbReference type="SAM" id="SignalP"/>
    </source>
</evidence>
<keyword evidence="1" id="KW-0732">Signal</keyword>
<gene>
    <name evidence="2" type="ORF">F1654_05985</name>
</gene>